<proteinExistence type="predicted"/>
<protein>
    <submittedName>
        <fullName evidence="1">Uncharacterized protein</fullName>
    </submittedName>
</protein>
<geneLocation type="plasmid" evidence="2 3">
    <name>pMGMM8_1</name>
</geneLocation>
<keyword evidence="2" id="KW-0614">Plasmid</keyword>
<dbReference type="Proteomes" id="UP001230933">
    <property type="component" value="Chromosome"/>
</dbReference>
<evidence type="ECO:0000313" key="3">
    <source>
        <dbReference type="Proteomes" id="UP001230933"/>
    </source>
</evidence>
<name>A0AAX3ZZZ1_RHOER</name>
<accession>A0AAX3ZZZ1</accession>
<reference evidence="1" key="1">
    <citation type="submission" date="2023-08" db="EMBL/GenBank/DDBJ databases">
        <title>Isolation and Characterization of Rhodococcus erythropolis MGMM8.</title>
        <authorList>
            <person name="Diabankana R.G.C."/>
            <person name="Afordoanyi D.M."/>
            <person name="Validov S.Z."/>
        </authorList>
    </citation>
    <scope>NUCLEOTIDE SEQUENCE</scope>
    <source>
        <strain evidence="1">MGMM8</strain>
        <plasmid evidence="2">pMGMM8_1</plasmid>
    </source>
</reference>
<evidence type="ECO:0000313" key="1">
    <source>
        <dbReference type="EMBL" id="WMN01892.1"/>
    </source>
</evidence>
<dbReference type="EMBL" id="CP133191">
    <property type="protein sequence ID" value="WMN03178.1"/>
    <property type="molecule type" value="Genomic_DNA"/>
</dbReference>
<dbReference type="RefSeq" id="WP_308371462.1">
    <property type="nucleotide sequence ID" value="NZ_CP124545.1"/>
</dbReference>
<dbReference type="AlphaFoldDB" id="A0AAX3ZZZ1"/>
<organism evidence="1 3">
    <name type="scientific">Rhodococcus erythropolis</name>
    <name type="common">Arthrobacter picolinophilus</name>
    <dbReference type="NCBI Taxonomy" id="1833"/>
    <lineage>
        <taxon>Bacteria</taxon>
        <taxon>Bacillati</taxon>
        <taxon>Actinomycetota</taxon>
        <taxon>Actinomycetes</taxon>
        <taxon>Mycobacteriales</taxon>
        <taxon>Nocardiaceae</taxon>
        <taxon>Rhodococcus</taxon>
        <taxon>Rhodococcus erythropolis group</taxon>
    </lineage>
</organism>
<sequence length="61" mass="6339">MISKGCPIESRQIPGSSAALAVDQVLVAADLLQFGKCGTWTVSESAGIGRPRRAHCRSGVV</sequence>
<dbReference type="Proteomes" id="UP001230933">
    <property type="component" value="Plasmid pMGMM8_1"/>
</dbReference>
<dbReference type="EMBL" id="CP124545">
    <property type="protein sequence ID" value="WMN01892.1"/>
    <property type="molecule type" value="Genomic_DNA"/>
</dbReference>
<gene>
    <name evidence="1" type="ORF">QIE55_31830</name>
    <name evidence="2" type="ORF">QIE55_32775</name>
</gene>
<evidence type="ECO:0000313" key="2">
    <source>
        <dbReference type="EMBL" id="WMN03178.1"/>
    </source>
</evidence>